<proteinExistence type="predicted"/>
<dbReference type="Proteomes" id="UP000553963">
    <property type="component" value="Unassembled WGS sequence"/>
</dbReference>
<accession>A0A840AKE7</accession>
<evidence type="ECO:0008006" key="3">
    <source>
        <dbReference type="Google" id="ProtNLM"/>
    </source>
</evidence>
<protein>
    <recommendedName>
        <fullName evidence="3">DUF4145 domain-containing protein</fullName>
    </recommendedName>
</protein>
<dbReference type="EMBL" id="JACIDS010000002">
    <property type="protein sequence ID" value="MBB3930062.1"/>
    <property type="molecule type" value="Genomic_DNA"/>
</dbReference>
<keyword evidence="2" id="KW-1185">Reference proteome</keyword>
<sequence>MIDEIKELKRMANEDRAPKGVSIDAIEAIDAVRQIGNIGAHMEADINIIVEVDPKEAEELIGLIELLFEEWYVARAAREQRFARLKGIADEKAALKAAGKSPNEGLGLADKR</sequence>
<evidence type="ECO:0000313" key="2">
    <source>
        <dbReference type="Proteomes" id="UP000553963"/>
    </source>
</evidence>
<gene>
    <name evidence="1" type="ORF">GGR25_001101</name>
</gene>
<organism evidence="1 2">
    <name type="scientific">Kaistia hirudinis</name>
    <dbReference type="NCBI Taxonomy" id="1293440"/>
    <lineage>
        <taxon>Bacteria</taxon>
        <taxon>Pseudomonadati</taxon>
        <taxon>Pseudomonadota</taxon>
        <taxon>Alphaproteobacteria</taxon>
        <taxon>Hyphomicrobiales</taxon>
        <taxon>Kaistiaceae</taxon>
        <taxon>Kaistia</taxon>
    </lineage>
</organism>
<evidence type="ECO:0000313" key="1">
    <source>
        <dbReference type="EMBL" id="MBB3930062.1"/>
    </source>
</evidence>
<name>A0A840AKE7_9HYPH</name>
<reference evidence="1 2" key="1">
    <citation type="submission" date="2020-08" db="EMBL/GenBank/DDBJ databases">
        <title>Genomic Encyclopedia of Type Strains, Phase IV (KMG-IV): sequencing the most valuable type-strain genomes for metagenomic binning, comparative biology and taxonomic classification.</title>
        <authorList>
            <person name="Goeker M."/>
        </authorList>
    </citation>
    <scope>NUCLEOTIDE SEQUENCE [LARGE SCALE GENOMIC DNA]</scope>
    <source>
        <strain evidence="1 2">DSM 25966</strain>
    </source>
</reference>
<comment type="caution">
    <text evidence="1">The sequence shown here is derived from an EMBL/GenBank/DDBJ whole genome shotgun (WGS) entry which is preliminary data.</text>
</comment>
<dbReference type="AlphaFoldDB" id="A0A840AKE7"/>